<evidence type="ECO:0000259" key="2">
    <source>
        <dbReference type="SMART" id="SM00479"/>
    </source>
</evidence>
<dbReference type="InterPro" id="IPR013520">
    <property type="entry name" value="Ribonucl_H"/>
</dbReference>
<keyword evidence="3" id="KW-0540">Nuclease</keyword>
<keyword evidence="3" id="KW-0269">Exonuclease</keyword>
<feature type="region of interest" description="Disordered" evidence="1">
    <location>
        <begin position="34"/>
        <end position="68"/>
    </location>
</feature>
<dbReference type="EMBL" id="SRMO01000065">
    <property type="protein sequence ID" value="TGG92308.1"/>
    <property type="molecule type" value="Genomic_DNA"/>
</dbReference>
<organism evidence="3 4">
    <name type="scientific">Aphanocapsa feldmannii 277cV</name>
    <dbReference type="NCBI Taxonomy" id="2507553"/>
    <lineage>
        <taxon>Bacteria</taxon>
        <taxon>Bacillati</taxon>
        <taxon>Cyanobacteriota</taxon>
        <taxon>Cyanophyceae</taxon>
        <taxon>Oscillatoriophycideae</taxon>
        <taxon>Chroococcales</taxon>
        <taxon>Microcystaceae</taxon>
        <taxon>Aphanocapsa</taxon>
    </lineage>
</organism>
<dbReference type="SUPFAM" id="SSF53098">
    <property type="entry name" value="Ribonuclease H-like"/>
    <property type="match status" value="1"/>
</dbReference>
<dbReference type="AlphaFoldDB" id="A0A524RND6"/>
<accession>A0A524RND6</accession>
<dbReference type="GO" id="GO:0003676">
    <property type="term" value="F:nucleic acid binding"/>
    <property type="evidence" value="ECO:0007669"/>
    <property type="project" value="InterPro"/>
</dbReference>
<keyword evidence="3" id="KW-0378">Hydrolase</keyword>
<reference evidence="3 4" key="1">
    <citation type="journal article" date="2019" name="mSystems">
        <title>Life at home and on the roam: Genomic adaptions reflect the dual lifestyle of an intracellular, facultative symbiont.</title>
        <authorList>
            <person name="Burgsdorf I."/>
        </authorList>
    </citation>
    <scope>NUCLEOTIDE SEQUENCE [LARGE SCALE GENOMIC DNA]</scope>
    <source>
        <strain evidence="3">277cV</strain>
    </source>
</reference>
<dbReference type="Gene3D" id="3.30.420.10">
    <property type="entry name" value="Ribonuclease H-like superfamily/Ribonuclease H"/>
    <property type="match status" value="1"/>
</dbReference>
<dbReference type="SMART" id="SM00479">
    <property type="entry name" value="EXOIII"/>
    <property type="match status" value="1"/>
</dbReference>
<sequence length="352" mass="37968">MSDNQIDGTPNEAGALPAPWHQCSLLSLAEDSPLDCSPDQAKVQPLPAAAQEKVQPLPAAAQEAADLPASSLASDALTAPALPPVTTSPPTGLAPVPAPQPFSAQSCRLADPRPAAHSLVCPRILLIIDTETTGLDIEQDRCIELGAILFSVPDRAVLSQVSVLFPCERNPAEAINHIPAALTSRFSNWREGLTLFSAMAAEADAVLAHNAAFDRVWFGHGLLPGLDLPWICSMDDLRWPAGRGLKPRPSLRDLALAYGIPVWAAHRALTDCIYLAQVLERCDNLESLLEKGLLPRHTYRAQVSYEERHLAKAAGFRWNEALSGAWSRTLSEEEVSDLPFPVQRIEDAQCVA</sequence>
<feature type="compositionally biased region" description="Low complexity" evidence="1">
    <location>
        <begin position="55"/>
        <end position="68"/>
    </location>
</feature>
<feature type="domain" description="Exonuclease" evidence="2">
    <location>
        <begin position="124"/>
        <end position="288"/>
    </location>
</feature>
<proteinExistence type="predicted"/>
<dbReference type="CDD" id="cd06127">
    <property type="entry name" value="DEDDh"/>
    <property type="match status" value="1"/>
</dbReference>
<dbReference type="GO" id="GO:0004527">
    <property type="term" value="F:exonuclease activity"/>
    <property type="evidence" value="ECO:0007669"/>
    <property type="project" value="UniProtKB-KW"/>
</dbReference>
<dbReference type="Pfam" id="PF00929">
    <property type="entry name" value="RNase_T"/>
    <property type="match status" value="1"/>
</dbReference>
<gene>
    <name evidence="3" type="ORF">ERJ67_06180</name>
</gene>
<feature type="region of interest" description="Disordered" evidence="1">
    <location>
        <begin position="80"/>
        <end position="99"/>
    </location>
</feature>
<protein>
    <submittedName>
        <fullName evidence="3">3'-5' exonuclease</fullName>
    </submittedName>
</protein>
<dbReference type="Proteomes" id="UP000317990">
    <property type="component" value="Unassembled WGS sequence"/>
</dbReference>
<name>A0A524RND6_9CHRO</name>
<evidence type="ECO:0000256" key="1">
    <source>
        <dbReference type="SAM" id="MobiDB-lite"/>
    </source>
</evidence>
<evidence type="ECO:0000313" key="3">
    <source>
        <dbReference type="EMBL" id="TGG92308.1"/>
    </source>
</evidence>
<dbReference type="InterPro" id="IPR036397">
    <property type="entry name" value="RNaseH_sf"/>
</dbReference>
<comment type="caution">
    <text evidence="3">The sequence shown here is derived from an EMBL/GenBank/DDBJ whole genome shotgun (WGS) entry which is preliminary data.</text>
</comment>
<evidence type="ECO:0000313" key="4">
    <source>
        <dbReference type="Proteomes" id="UP000317990"/>
    </source>
</evidence>
<dbReference type="InterPro" id="IPR012337">
    <property type="entry name" value="RNaseH-like_sf"/>
</dbReference>